<dbReference type="AlphaFoldDB" id="E4YNS9"/>
<dbReference type="Proteomes" id="UP000011014">
    <property type="component" value="Unassembled WGS sequence"/>
</dbReference>
<feature type="non-terminal residue" evidence="1">
    <location>
        <position position="1"/>
    </location>
</feature>
<name>E4YNS9_OIKDI</name>
<protein>
    <submittedName>
        <fullName evidence="1">Uncharacterized protein</fullName>
    </submittedName>
</protein>
<evidence type="ECO:0000313" key="1">
    <source>
        <dbReference type="EMBL" id="CBY37127.1"/>
    </source>
</evidence>
<accession>E4YNS9</accession>
<sequence>RTIMDSSLCGLAQQVQIPARPYPESLLLNKANPRSVEECEKLKYDWRECFLTFRSLPPRSVLDIDVSLTPAYSSLVFNYFVKDRQAKWNGRDSFSNLFLVAENTSTTKGSRIKTPAKALKIFHVVPVQPITGVDWNTVLCKPAAIAKISGINSFFIMPL</sequence>
<proteinExistence type="predicted"/>
<dbReference type="EMBL" id="FN654904">
    <property type="protein sequence ID" value="CBY37127.1"/>
    <property type="molecule type" value="Genomic_DNA"/>
</dbReference>
<gene>
    <name evidence="1" type="ORF">GSOID_T00030201001</name>
</gene>
<organism evidence="1">
    <name type="scientific">Oikopleura dioica</name>
    <name type="common">Tunicate</name>
    <dbReference type="NCBI Taxonomy" id="34765"/>
    <lineage>
        <taxon>Eukaryota</taxon>
        <taxon>Metazoa</taxon>
        <taxon>Chordata</taxon>
        <taxon>Tunicata</taxon>
        <taxon>Appendicularia</taxon>
        <taxon>Copelata</taxon>
        <taxon>Oikopleuridae</taxon>
        <taxon>Oikopleura</taxon>
    </lineage>
</organism>
<reference evidence="1" key="1">
    <citation type="journal article" date="2010" name="Science">
        <title>Plasticity of animal genome architecture unmasked by rapid evolution of a pelagic tunicate.</title>
        <authorList>
            <person name="Denoeud F."/>
            <person name="Henriet S."/>
            <person name="Mungpakdee S."/>
            <person name="Aury J.M."/>
            <person name="Da Silva C."/>
            <person name="Brinkmann H."/>
            <person name="Mikhaleva J."/>
            <person name="Olsen L.C."/>
            <person name="Jubin C."/>
            <person name="Canestro C."/>
            <person name="Bouquet J.M."/>
            <person name="Danks G."/>
            <person name="Poulain J."/>
            <person name="Campsteijn C."/>
            <person name="Adamski M."/>
            <person name="Cross I."/>
            <person name="Yadetie F."/>
            <person name="Muffato M."/>
            <person name="Louis A."/>
            <person name="Butcher S."/>
            <person name="Tsagkogeorga G."/>
            <person name="Konrad A."/>
            <person name="Singh S."/>
            <person name="Jensen M.F."/>
            <person name="Cong E.H."/>
            <person name="Eikeseth-Otteraa H."/>
            <person name="Noel B."/>
            <person name="Anthouard V."/>
            <person name="Porcel B.M."/>
            <person name="Kachouri-Lafond R."/>
            <person name="Nishino A."/>
            <person name="Ugolini M."/>
            <person name="Chourrout P."/>
            <person name="Nishida H."/>
            <person name="Aasland R."/>
            <person name="Huzurbazar S."/>
            <person name="Westhof E."/>
            <person name="Delsuc F."/>
            <person name="Lehrach H."/>
            <person name="Reinhardt R."/>
            <person name="Weissenbach J."/>
            <person name="Roy S.W."/>
            <person name="Artiguenave F."/>
            <person name="Postlethwait J.H."/>
            <person name="Manak J.R."/>
            <person name="Thompson E.M."/>
            <person name="Jaillon O."/>
            <person name="Du Pasquier L."/>
            <person name="Boudinot P."/>
            <person name="Liberles D.A."/>
            <person name="Volff J.N."/>
            <person name="Philippe H."/>
            <person name="Lenhard B."/>
            <person name="Roest Crollius H."/>
            <person name="Wincker P."/>
            <person name="Chourrout D."/>
        </authorList>
    </citation>
    <scope>NUCLEOTIDE SEQUENCE [LARGE SCALE GENOMIC DNA]</scope>
</reference>